<gene>
    <name evidence="15" type="ORF">EVEC_LOCUS8689</name>
</gene>
<feature type="binding site" evidence="13">
    <location>
        <position position="370"/>
    </location>
    <ligand>
        <name>NADP(+)</name>
        <dbReference type="ChEBI" id="CHEBI:58349"/>
    </ligand>
</feature>
<evidence type="ECO:0000256" key="2">
    <source>
        <dbReference type="ARBA" id="ARBA00004731"/>
    </source>
</evidence>
<feature type="binding site" evidence="12">
    <location>
        <position position="98"/>
    </location>
    <ligand>
        <name>FAD</name>
        <dbReference type="ChEBI" id="CHEBI:57692"/>
    </ligand>
</feature>
<evidence type="ECO:0000256" key="13">
    <source>
        <dbReference type="PIRSR" id="PIRSR000362-2"/>
    </source>
</evidence>
<comment type="pathway">
    <text evidence="2">Steroid metabolism; cholesterol metabolism.</text>
</comment>
<evidence type="ECO:0000256" key="7">
    <source>
        <dbReference type="ARBA" id="ARBA00022827"/>
    </source>
</evidence>
<keyword evidence="6 11" id="KW-0285">Flavoprotein</keyword>
<dbReference type="InterPro" id="IPR055275">
    <property type="entry name" value="Ferredox_Rdtase"/>
</dbReference>
<accession>A0A0N4VEX3</accession>
<dbReference type="GO" id="GO:0016491">
    <property type="term" value="F:oxidoreductase activity"/>
    <property type="evidence" value="ECO:0007669"/>
    <property type="project" value="UniProtKB-KW"/>
</dbReference>
<dbReference type="Proteomes" id="UP000274131">
    <property type="component" value="Unassembled WGS sequence"/>
</dbReference>
<dbReference type="PANTHER" id="PTHR48467:SF1">
    <property type="entry name" value="GLUTAMATE SYNTHASE 1 [NADH], CHLOROPLASTIC-LIKE"/>
    <property type="match status" value="1"/>
</dbReference>
<feature type="binding site" evidence="12">
    <location>
        <begin position="370"/>
        <end position="372"/>
    </location>
    <ligand>
        <name>FAD</name>
        <dbReference type="ChEBI" id="CHEBI:57692"/>
    </ligand>
</feature>
<dbReference type="AlphaFoldDB" id="A0A0N4VEX3"/>
<comment type="subcellular location">
    <subcellularLocation>
        <location evidence="11">Mitochondrion</location>
    </subcellularLocation>
</comment>
<evidence type="ECO:0000256" key="6">
    <source>
        <dbReference type="ARBA" id="ARBA00022630"/>
    </source>
</evidence>
<keyword evidence="7 11" id="KW-0274">FAD</keyword>
<dbReference type="PIRSF" id="PIRSF000362">
    <property type="entry name" value="FNR"/>
    <property type="match status" value="1"/>
</dbReference>
<dbReference type="GO" id="GO:0005739">
    <property type="term" value="C:mitochondrion"/>
    <property type="evidence" value="ECO:0007669"/>
    <property type="project" value="UniProtKB-SubCell"/>
</dbReference>
<reference evidence="15 16" key="2">
    <citation type="submission" date="2018-10" db="EMBL/GenBank/DDBJ databases">
        <authorList>
            <consortium name="Pathogen Informatics"/>
        </authorList>
    </citation>
    <scope>NUCLEOTIDE SEQUENCE [LARGE SCALE GENOMIC DNA]</scope>
</reference>
<dbReference type="WBParaSite" id="EVEC_0000924801-mRNA-1">
    <property type="protein sequence ID" value="EVEC_0000924801-mRNA-1"/>
    <property type="gene ID" value="EVEC_0000924801"/>
</dbReference>
<comment type="similarity">
    <text evidence="3 11">Belongs to the ferredoxin--NADP reductase type 1 family.</text>
</comment>
<proteinExistence type="inferred from homology"/>
<protein>
    <recommendedName>
        <fullName evidence="5 11">NADPH:adrenodoxin oxidoreductase, mitochondrial</fullName>
        <ecNumber evidence="4 11">1.18.1.6</ecNumber>
    </recommendedName>
</protein>
<reference evidence="17" key="1">
    <citation type="submission" date="2017-02" db="UniProtKB">
        <authorList>
            <consortium name="WormBaseParasite"/>
        </authorList>
    </citation>
    <scope>IDENTIFICATION</scope>
</reference>
<evidence type="ECO:0000313" key="16">
    <source>
        <dbReference type="Proteomes" id="UP000274131"/>
    </source>
</evidence>
<feature type="binding site" evidence="12">
    <location>
        <position position="363"/>
    </location>
    <ligand>
        <name>FAD</name>
        <dbReference type="ChEBI" id="CHEBI:57692"/>
    </ligand>
</feature>
<feature type="domain" description="FAD/NAD(P)-binding" evidence="14">
    <location>
        <begin position="22"/>
        <end position="181"/>
    </location>
</feature>
<evidence type="ECO:0000313" key="17">
    <source>
        <dbReference type="WBParaSite" id="EVEC_0000924801-mRNA-1"/>
    </source>
</evidence>
<dbReference type="Pfam" id="PF07992">
    <property type="entry name" value="Pyr_redox_2"/>
    <property type="match status" value="1"/>
</dbReference>
<dbReference type="SUPFAM" id="SSF51971">
    <property type="entry name" value="Nucleotide-binding domain"/>
    <property type="match status" value="1"/>
</dbReference>
<dbReference type="InterPro" id="IPR021163">
    <property type="entry name" value="Ferredox_Rdtase_adrenod"/>
</dbReference>
<feature type="binding site" evidence="13">
    <location>
        <position position="224"/>
    </location>
    <ligand>
        <name>NADP(+)</name>
        <dbReference type="ChEBI" id="CHEBI:58349"/>
    </ligand>
</feature>
<evidence type="ECO:0000256" key="8">
    <source>
        <dbReference type="ARBA" id="ARBA00022857"/>
    </source>
</evidence>
<comment type="cofactor">
    <cofactor evidence="1 11 12">
        <name>FAD</name>
        <dbReference type="ChEBI" id="CHEBI:57692"/>
    </cofactor>
</comment>
<evidence type="ECO:0000256" key="5">
    <source>
        <dbReference type="ARBA" id="ARBA00016287"/>
    </source>
</evidence>
<dbReference type="GO" id="GO:0008203">
    <property type="term" value="P:cholesterol metabolic process"/>
    <property type="evidence" value="ECO:0007669"/>
    <property type="project" value="UniProtKB-UniPathway"/>
</dbReference>
<keyword evidence="11" id="KW-0496">Mitochondrion</keyword>
<dbReference type="InterPro" id="IPR023753">
    <property type="entry name" value="FAD/NAD-binding_dom"/>
</dbReference>
<feature type="binding site" evidence="13">
    <location>
        <begin position="212"/>
        <end position="213"/>
    </location>
    <ligand>
        <name>NADP(+)</name>
        <dbReference type="ChEBI" id="CHEBI:58349"/>
    </ligand>
</feature>
<keyword evidence="9 11" id="KW-0560">Oxidoreductase</keyword>
<evidence type="ECO:0000256" key="3">
    <source>
        <dbReference type="ARBA" id="ARBA00008312"/>
    </source>
</evidence>
<evidence type="ECO:0000256" key="9">
    <source>
        <dbReference type="ARBA" id="ARBA00023002"/>
    </source>
</evidence>
<dbReference type="PANTHER" id="PTHR48467">
    <property type="entry name" value="GLUTAMATE SYNTHASE 1 [NADH], CHLOROPLASTIC-LIKE"/>
    <property type="match status" value="1"/>
</dbReference>
<dbReference type="EMBL" id="UXUI01009557">
    <property type="protein sequence ID" value="VDD93938.1"/>
    <property type="molecule type" value="Genomic_DNA"/>
</dbReference>
<sequence length="451" mass="50079">MLSVSAIWRSSCRFLASFRPPKIAVIGSGPAGMYVCSGVLRKLPSSEIDVFDASPVPFGLVRYGVAPDHPEVKNCINQFEKMFNNNHSRLSLYCNVTVGRDLKFDELLQNYDAVVLAYGAKKQKTLTIPGINARNVFSGGDFVSWYNGLPKAVAPFLDCEKAVIVGNGNVALDCCRILLSSPDDRLMLTDIPLSILEVLKRSQIRTVTIVGRRGPLEVSFTTKELREQINLPGCSFSAEIDTTDRSAVNEALSGLSRRRRRLTELLMQNLSADLAMERQCRLLFRKIPTKVVTNAKGRVRGVVFKNARTLLEDELPCGLFIYCIGYENVVIDGVPTDGEGHIDLKDGIRVNKTGETLIYATGWCAHTPRGGIVDTQIDAANVTAALCADLEAKRVFDRELNPIRRLLDFKGVKYRTWKDWKAVDEAEKLLGKAHNKEREKLLDFPADPASK</sequence>
<dbReference type="PRINTS" id="PR00419">
    <property type="entry name" value="ADXRDTASE"/>
</dbReference>
<evidence type="ECO:0000313" key="15">
    <source>
        <dbReference type="EMBL" id="VDD93938.1"/>
    </source>
</evidence>
<dbReference type="STRING" id="51028.A0A0N4VEX3"/>
<organism evidence="17">
    <name type="scientific">Enterobius vermicularis</name>
    <name type="common">Human pinworm</name>
    <dbReference type="NCBI Taxonomy" id="51028"/>
    <lineage>
        <taxon>Eukaryota</taxon>
        <taxon>Metazoa</taxon>
        <taxon>Ecdysozoa</taxon>
        <taxon>Nematoda</taxon>
        <taxon>Chromadorea</taxon>
        <taxon>Rhabditida</taxon>
        <taxon>Spirurina</taxon>
        <taxon>Oxyuridomorpha</taxon>
        <taxon>Oxyuroidea</taxon>
        <taxon>Oxyuridae</taxon>
        <taxon>Enterobius</taxon>
    </lineage>
</organism>
<feature type="binding site" evidence="12">
    <location>
        <position position="31"/>
    </location>
    <ligand>
        <name>FAD</name>
        <dbReference type="ChEBI" id="CHEBI:57692"/>
    </ligand>
</feature>
<name>A0A0N4VEX3_ENTVE</name>
<evidence type="ECO:0000256" key="12">
    <source>
        <dbReference type="PIRSR" id="PIRSR000362-1"/>
    </source>
</evidence>
<evidence type="ECO:0000256" key="10">
    <source>
        <dbReference type="ARBA" id="ARBA00048933"/>
    </source>
</evidence>
<dbReference type="Gene3D" id="3.40.50.720">
    <property type="entry name" value="NAD(P)-binding Rossmann-like Domain"/>
    <property type="match status" value="1"/>
</dbReference>
<evidence type="ECO:0000256" key="4">
    <source>
        <dbReference type="ARBA" id="ARBA00013219"/>
    </source>
</evidence>
<dbReference type="Gene3D" id="3.50.50.60">
    <property type="entry name" value="FAD/NAD(P)-binding domain"/>
    <property type="match status" value="1"/>
</dbReference>
<evidence type="ECO:0000259" key="14">
    <source>
        <dbReference type="Pfam" id="PF07992"/>
    </source>
</evidence>
<keyword evidence="16" id="KW-1185">Reference proteome</keyword>
<dbReference type="UniPathway" id="UPA00296"/>
<comment type="catalytic activity">
    <reaction evidence="10 11">
        <text>2 reduced [adrenodoxin] + NADP(+) + H(+) = 2 oxidized [adrenodoxin] + NADPH</text>
        <dbReference type="Rhea" id="RHEA:42312"/>
        <dbReference type="Rhea" id="RHEA-COMP:9998"/>
        <dbReference type="Rhea" id="RHEA-COMP:9999"/>
        <dbReference type="ChEBI" id="CHEBI:15378"/>
        <dbReference type="ChEBI" id="CHEBI:33737"/>
        <dbReference type="ChEBI" id="CHEBI:33738"/>
        <dbReference type="ChEBI" id="CHEBI:57783"/>
        <dbReference type="ChEBI" id="CHEBI:58349"/>
        <dbReference type="EC" id="1.18.1.6"/>
    </reaction>
</comment>
<dbReference type="EC" id="1.18.1.6" evidence="4 11"/>
<evidence type="ECO:0000256" key="11">
    <source>
        <dbReference type="PIRNR" id="PIRNR000362"/>
    </source>
</evidence>
<feature type="binding site" evidence="13">
    <location>
        <begin position="167"/>
        <end position="170"/>
    </location>
    <ligand>
        <name>NADP(+)</name>
        <dbReference type="ChEBI" id="CHEBI:58349"/>
    </ligand>
</feature>
<keyword evidence="8 11" id="KW-0521">NADP</keyword>
<dbReference type="InterPro" id="IPR036188">
    <property type="entry name" value="FAD/NAD-bd_sf"/>
</dbReference>
<dbReference type="OrthoDB" id="333024at2759"/>
<feature type="binding site" evidence="12">
    <location>
        <position position="60"/>
    </location>
    <ligand>
        <name>FAD</name>
        <dbReference type="ChEBI" id="CHEBI:57692"/>
    </ligand>
</feature>
<evidence type="ECO:0000256" key="1">
    <source>
        <dbReference type="ARBA" id="ARBA00001974"/>
    </source>
</evidence>